<feature type="compositionally biased region" description="Basic and acidic residues" evidence="1">
    <location>
        <begin position="1"/>
        <end position="14"/>
    </location>
</feature>
<dbReference type="PANTHER" id="PTHR14859:SF15">
    <property type="entry name" value="ENDONUCLEASE_EXONUCLEASE_PHOSPHATASE DOMAIN-CONTAINING PROTEIN"/>
    <property type="match status" value="1"/>
</dbReference>
<protein>
    <submittedName>
        <fullName evidence="3">Endonuclease/exonuclease/phosphatase family protein</fullName>
    </submittedName>
</protein>
<feature type="domain" description="Endonuclease/exonuclease/phosphatase" evidence="2">
    <location>
        <begin position="70"/>
        <end position="306"/>
    </location>
</feature>
<reference evidence="3 4" key="1">
    <citation type="journal article" date="2019" name="Int. J. Syst. Evol. Microbiol.">
        <title>The Global Catalogue of Microorganisms (GCM) 10K type strain sequencing project: providing services to taxonomists for standard genome sequencing and annotation.</title>
        <authorList>
            <consortium name="The Broad Institute Genomics Platform"/>
            <consortium name="The Broad Institute Genome Sequencing Center for Infectious Disease"/>
            <person name="Wu L."/>
            <person name="Ma J."/>
        </authorList>
    </citation>
    <scope>NUCLEOTIDE SEQUENCE [LARGE SCALE GENOMIC DNA]</scope>
    <source>
        <strain evidence="3 4">PSR21</strain>
    </source>
</reference>
<dbReference type="AlphaFoldDB" id="A0ABD6A7K3"/>
<proteinExistence type="predicted"/>
<keyword evidence="3" id="KW-0378">Hydrolase</keyword>
<dbReference type="PANTHER" id="PTHR14859">
    <property type="entry name" value="CALCOFLUOR WHITE HYPERSENSITIVE PROTEIN PRECURSOR"/>
    <property type="match status" value="1"/>
</dbReference>
<evidence type="ECO:0000313" key="4">
    <source>
        <dbReference type="Proteomes" id="UP001596547"/>
    </source>
</evidence>
<dbReference type="Pfam" id="PF03372">
    <property type="entry name" value="Exo_endo_phos"/>
    <property type="match status" value="1"/>
</dbReference>
<dbReference type="EMBL" id="JBHTBF010000001">
    <property type="protein sequence ID" value="MFC7315969.1"/>
    <property type="molecule type" value="Genomic_DNA"/>
</dbReference>
<dbReference type="Gene3D" id="3.60.10.10">
    <property type="entry name" value="Endonuclease/exonuclease/phosphatase"/>
    <property type="match status" value="1"/>
</dbReference>
<evidence type="ECO:0000256" key="1">
    <source>
        <dbReference type="SAM" id="MobiDB-lite"/>
    </source>
</evidence>
<organism evidence="3 4">
    <name type="scientific">Halomarina halobia</name>
    <dbReference type="NCBI Taxonomy" id="3033386"/>
    <lineage>
        <taxon>Archaea</taxon>
        <taxon>Methanobacteriati</taxon>
        <taxon>Methanobacteriota</taxon>
        <taxon>Stenosarchaea group</taxon>
        <taxon>Halobacteria</taxon>
        <taxon>Halobacteriales</taxon>
        <taxon>Natronomonadaceae</taxon>
        <taxon>Halomarina</taxon>
    </lineage>
</organism>
<dbReference type="InterPro" id="IPR005135">
    <property type="entry name" value="Endo/exonuclease/phosphatase"/>
</dbReference>
<dbReference type="GO" id="GO:0004519">
    <property type="term" value="F:endonuclease activity"/>
    <property type="evidence" value="ECO:0007669"/>
    <property type="project" value="UniProtKB-KW"/>
</dbReference>
<keyword evidence="3" id="KW-0255">Endonuclease</keyword>
<accession>A0ABD6A7K3</accession>
<feature type="region of interest" description="Disordered" evidence="1">
    <location>
        <begin position="1"/>
        <end position="22"/>
    </location>
</feature>
<keyword evidence="4" id="KW-1185">Reference proteome</keyword>
<dbReference type="GeneID" id="79314950"/>
<gene>
    <name evidence="3" type="ORF">ACFQPE_04060</name>
</gene>
<dbReference type="InterPro" id="IPR051916">
    <property type="entry name" value="GPI-anchor_lipid_remodeler"/>
</dbReference>
<keyword evidence="3" id="KW-0540">Nuclease</keyword>
<name>A0ABD6A7K3_9EURY</name>
<dbReference type="InterPro" id="IPR036691">
    <property type="entry name" value="Endo/exonu/phosph_ase_sf"/>
</dbReference>
<dbReference type="RefSeq" id="WP_276305372.1">
    <property type="nucleotide sequence ID" value="NZ_CP119992.1"/>
</dbReference>
<dbReference type="SUPFAM" id="SSF56219">
    <property type="entry name" value="DNase I-like"/>
    <property type="match status" value="1"/>
</dbReference>
<evidence type="ECO:0000259" key="2">
    <source>
        <dbReference type="Pfam" id="PF03372"/>
    </source>
</evidence>
<feature type="region of interest" description="Disordered" evidence="1">
    <location>
        <begin position="38"/>
        <end position="63"/>
    </location>
</feature>
<sequence>MSESGDGRDAERTVTDPATGAVKRRTFVVGTGAAALGLGATRPGGAARNSSNESHASEPDGEGTSIRVLNWNIHHGTGMDGVYDLRRIADLIVRSGADLVALQEVDKHLASRSRCDDQPRRLADRLGMHVDYAANITDYESSCEEQSRYGTAILTERKYPILDSAHYELPSPQVEEGAYNEPRGLQETTVEVEGETIRFYTTHLDHLFERRRAAQVEAILDATADVSDPQVITGDFNATPDSGPIEAMTGEYVDAFAAVGNGDSYTYPAVYTDSAPEKRIDYVFTSADGVAVEDAGISEETLVSDHLPTVADLRIRRSA</sequence>
<dbReference type="InterPro" id="IPR006311">
    <property type="entry name" value="TAT_signal"/>
</dbReference>
<comment type="caution">
    <text evidence="3">The sequence shown here is derived from an EMBL/GenBank/DDBJ whole genome shotgun (WGS) entry which is preliminary data.</text>
</comment>
<dbReference type="PROSITE" id="PS51318">
    <property type="entry name" value="TAT"/>
    <property type="match status" value="1"/>
</dbReference>
<feature type="compositionally biased region" description="Low complexity" evidence="1">
    <location>
        <begin position="38"/>
        <end position="48"/>
    </location>
</feature>
<evidence type="ECO:0000313" key="3">
    <source>
        <dbReference type="EMBL" id="MFC7315969.1"/>
    </source>
</evidence>
<dbReference type="Proteomes" id="UP001596547">
    <property type="component" value="Unassembled WGS sequence"/>
</dbReference>